<proteinExistence type="predicted"/>
<protein>
    <submittedName>
        <fullName evidence="1">Uncharacterized protein</fullName>
    </submittedName>
</protein>
<dbReference type="EMBL" id="BMAV01013844">
    <property type="protein sequence ID" value="GFY61852.1"/>
    <property type="molecule type" value="Genomic_DNA"/>
</dbReference>
<dbReference type="Proteomes" id="UP000886998">
    <property type="component" value="Unassembled WGS sequence"/>
</dbReference>
<comment type="caution">
    <text evidence="1">The sequence shown here is derived from an EMBL/GenBank/DDBJ whole genome shotgun (WGS) entry which is preliminary data.</text>
</comment>
<dbReference type="AlphaFoldDB" id="A0A8X7CEC2"/>
<dbReference type="OrthoDB" id="6430868at2759"/>
<name>A0A8X7CEC2_9ARAC</name>
<sequence length="227" mass="25626">MPLSYFLPGEVPRDRVGHHLRVRGSDLCVCSSAICHQQLFPPPSGLGHQILRIPQLCVCSSAHHSTLHFAASSRSRQRNRFGCCFAVQASRFRSRSSYRTSCSRDSGTSNSSGSCDEARDLEWAVVASICWLSYMVNHGPYLVLTTLGMAVPTFWSPWLDNSVVWLRLVQGLMVPCVLLLADMPHRSALRNMLRQSGRIYRHLSGNMISFGEFQYIFSKQKKYLLNK</sequence>
<accession>A0A8X7CEC2</accession>
<organism evidence="1 2">
    <name type="scientific">Trichonephila inaurata madagascariensis</name>
    <dbReference type="NCBI Taxonomy" id="2747483"/>
    <lineage>
        <taxon>Eukaryota</taxon>
        <taxon>Metazoa</taxon>
        <taxon>Ecdysozoa</taxon>
        <taxon>Arthropoda</taxon>
        <taxon>Chelicerata</taxon>
        <taxon>Arachnida</taxon>
        <taxon>Araneae</taxon>
        <taxon>Araneomorphae</taxon>
        <taxon>Entelegynae</taxon>
        <taxon>Araneoidea</taxon>
        <taxon>Nephilidae</taxon>
        <taxon>Trichonephila</taxon>
        <taxon>Trichonephila inaurata</taxon>
    </lineage>
</organism>
<reference evidence="1" key="1">
    <citation type="submission" date="2020-08" db="EMBL/GenBank/DDBJ databases">
        <title>Multicomponent nature underlies the extraordinary mechanical properties of spider dragline silk.</title>
        <authorList>
            <person name="Kono N."/>
            <person name="Nakamura H."/>
            <person name="Mori M."/>
            <person name="Yoshida Y."/>
            <person name="Ohtoshi R."/>
            <person name="Malay A.D."/>
            <person name="Moran D.A.P."/>
            <person name="Tomita M."/>
            <person name="Numata K."/>
            <person name="Arakawa K."/>
        </authorList>
    </citation>
    <scope>NUCLEOTIDE SEQUENCE</scope>
</reference>
<keyword evidence="2" id="KW-1185">Reference proteome</keyword>
<gene>
    <name evidence="1" type="primary">X975_04354</name>
    <name evidence="1" type="ORF">TNIN_314721</name>
</gene>
<evidence type="ECO:0000313" key="2">
    <source>
        <dbReference type="Proteomes" id="UP000886998"/>
    </source>
</evidence>
<evidence type="ECO:0000313" key="1">
    <source>
        <dbReference type="EMBL" id="GFY61852.1"/>
    </source>
</evidence>